<dbReference type="AlphaFoldDB" id="A0A3N2BFM1"/>
<evidence type="ECO:0000259" key="1">
    <source>
        <dbReference type="Pfam" id="PF13460"/>
    </source>
</evidence>
<gene>
    <name evidence="2" type="ORF">EDD31_2460</name>
</gene>
<comment type="caution">
    <text evidence="2">The sequence shown here is derived from an EMBL/GenBank/DDBJ whole genome shotgun (WGS) entry which is preliminary data.</text>
</comment>
<accession>A0A3N2BFM1</accession>
<proteinExistence type="predicted"/>
<dbReference type="InterPro" id="IPR036291">
    <property type="entry name" value="NAD(P)-bd_dom_sf"/>
</dbReference>
<keyword evidence="3" id="KW-1185">Reference proteome</keyword>
<evidence type="ECO:0000313" key="2">
    <source>
        <dbReference type="EMBL" id="ROR74063.1"/>
    </source>
</evidence>
<reference evidence="2 3" key="1">
    <citation type="submission" date="2018-11" db="EMBL/GenBank/DDBJ databases">
        <title>Sequencing the genomes of 1000 actinobacteria strains.</title>
        <authorList>
            <person name="Klenk H.-P."/>
        </authorList>
    </citation>
    <scope>NUCLEOTIDE SEQUENCE [LARGE SCALE GENOMIC DNA]</scope>
    <source>
        <strain evidence="2 3">DSM 11294</strain>
    </source>
</reference>
<dbReference type="Proteomes" id="UP000280668">
    <property type="component" value="Unassembled WGS sequence"/>
</dbReference>
<dbReference type="SUPFAM" id="SSF51735">
    <property type="entry name" value="NAD(P)-binding Rossmann-fold domains"/>
    <property type="match status" value="1"/>
</dbReference>
<sequence>MTTQQTIGVLGVTGKTGRRIFAQLRDAGHEVRAASRGGIPRFDWDEEGTWDAVVSGADSIYILPHEAPGGNDRLAAFTSLAAKAGVQRLVLLSAREWTDLRFTEALEREDIVRNSGPDWTILRPVWFAQNFSEEPFFAEGVAEGELVHGTGEGRHPFVDVRDISAVASAALTDDRHAGQYYALTGARAISVDEAVQSIATATGRAIRTRSLDTDAYRDYLSRHYPPGVSEGVVTLSEYIRNGEDAHLSDGVQRALGREPRDFSDYVAETASEGVWGS</sequence>
<feature type="domain" description="NAD(P)-binding" evidence="1">
    <location>
        <begin position="11"/>
        <end position="131"/>
    </location>
</feature>
<dbReference type="EMBL" id="RKHK01000001">
    <property type="protein sequence ID" value="ROR74063.1"/>
    <property type="molecule type" value="Genomic_DNA"/>
</dbReference>
<dbReference type="OrthoDB" id="3243290at2"/>
<name>A0A3N2BFM1_9MICO</name>
<dbReference type="PANTHER" id="PTHR43162">
    <property type="match status" value="1"/>
</dbReference>
<organism evidence="2 3">
    <name type="scientific">Bogoriella caseilytica</name>
    <dbReference type="NCBI Taxonomy" id="56055"/>
    <lineage>
        <taxon>Bacteria</taxon>
        <taxon>Bacillati</taxon>
        <taxon>Actinomycetota</taxon>
        <taxon>Actinomycetes</taxon>
        <taxon>Micrococcales</taxon>
        <taxon>Bogoriellaceae</taxon>
        <taxon>Bogoriella</taxon>
    </lineage>
</organism>
<evidence type="ECO:0000313" key="3">
    <source>
        <dbReference type="Proteomes" id="UP000280668"/>
    </source>
</evidence>
<dbReference type="Gene3D" id="3.40.50.720">
    <property type="entry name" value="NAD(P)-binding Rossmann-like Domain"/>
    <property type="match status" value="1"/>
</dbReference>
<dbReference type="Pfam" id="PF13460">
    <property type="entry name" value="NAD_binding_10"/>
    <property type="match status" value="1"/>
</dbReference>
<dbReference type="InterPro" id="IPR051604">
    <property type="entry name" value="Ergot_Alk_Oxidoreductase"/>
</dbReference>
<dbReference type="RefSeq" id="WP_123304401.1">
    <property type="nucleotide sequence ID" value="NZ_RKHK01000001.1"/>
</dbReference>
<dbReference type="Gene3D" id="3.90.25.10">
    <property type="entry name" value="UDP-galactose 4-epimerase, domain 1"/>
    <property type="match status" value="1"/>
</dbReference>
<protein>
    <submittedName>
        <fullName evidence="2">Uncharacterized protein YbjT (DUF2867 family)</fullName>
    </submittedName>
</protein>
<dbReference type="InterPro" id="IPR016040">
    <property type="entry name" value="NAD(P)-bd_dom"/>
</dbReference>
<dbReference type="PANTHER" id="PTHR43162:SF1">
    <property type="entry name" value="PRESTALK A DIFFERENTIATION PROTEIN A"/>
    <property type="match status" value="1"/>
</dbReference>